<dbReference type="InterPro" id="IPR000120">
    <property type="entry name" value="Amidase"/>
</dbReference>
<dbReference type="RefSeq" id="WP_131281307.1">
    <property type="nucleotide sequence ID" value="NZ_CP031395.1"/>
</dbReference>
<organism evidence="2 3">
    <name type="scientific">Hylemonella gracilis</name>
    <dbReference type="NCBI Taxonomy" id="80880"/>
    <lineage>
        <taxon>Bacteria</taxon>
        <taxon>Pseudomonadati</taxon>
        <taxon>Pseudomonadota</taxon>
        <taxon>Betaproteobacteria</taxon>
        <taxon>Burkholderiales</taxon>
        <taxon>Comamonadaceae</taxon>
        <taxon>Hylemonella</taxon>
    </lineage>
</organism>
<dbReference type="GO" id="GO:0004040">
    <property type="term" value="F:amidase activity"/>
    <property type="evidence" value="ECO:0007669"/>
    <property type="project" value="UniProtKB-EC"/>
</dbReference>
<evidence type="ECO:0000313" key="3">
    <source>
        <dbReference type="Proteomes" id="UP000292939"/>
    </source>
</evidence>
<dbReference type="KEGG" id="hgr:DW355_15130"/>
<evidence type="ECO:0000259" key="1">
    <source>
        <dbReference type="Pfam" id="PF01425"/>
    </source>
</evidence>
<dbReference type="SUPFAM" id="SSF75304">
    <property type="entry name" value="Amidase signature (AS) enzymes"/>
    <property type="match status" value="1"/>
</dbReference>
<evidence type="ECO:0000313" key="2">
    <source>
        <dbReference type="EMBL" id="QBK05881.1"/>
    </source>
</evidence>
<dbReference type="Gene3D" id="3.90.1300.10">
    <property type="entry name" value="Amidase signature (AS) domain"/>
    <property type="match status" value="1"/>
</dbReference>
<dbReference type="InterPro" id="IPR036928">
    <property type="entry name" value="AS_sf"/>
</dbReference>
<feature type="domain" description="Amidase" evidence="1">
    <location>
        <begin position="24"/>
        <end position="438"/>
    </location>
</feature>
<accession>A0A4P6UQ86</accession>
<dbReference type="PANTHER" id="PTHR11895">
    <property type="entry name" value="TRANSAMIDASE"/>
    <property type="match status" value="1"/>
</dbReference>
<dbReference type="NCBIfam" id="NF005460">
    <property type="entry name" value="PRK07056.1"/>
    <property type="match status" value="1"/>
</dbReference>
<proteinExistence type="predicted"/>
<keyword evidence="2" id="KW-0378">Hydrolase</keyword>
<dbReference type="PANTHER" id="PTHR11895:SF176">
    <property type="entry name" value="AMIDASE AMID-RELATED"/>
    <property type="match status" value="1"/>
</dbReference>
<name>A0A4P6UQ86_9BURK</name>
<dbReference type="InterPro" id="IPR023631">
    <property type="entry name" value="Amidase_dom"/>
</dbReference>
<gene>
    <name evidence="2" type="ORF">DW355_15130</name>
</gene>
<sequence>MSLPTLQQQAEALRTGRVTARDLVETALTRTSDPAGEGVRVFTRVYAERARAQAQASDWLLGAGLARSLLEGLPVSIKDLFDVAGETTLAGSVVLRDAEPAKAHALVVQRLIAAGAVIVGRTNMTEFAYSGLGLNPHYGTPRNPWDRATGRIPGGSTSGGAVSVTDGMAVAAIGSDTGGSVRIPSALCGLTGFKPSARRVPMDGVLPLSAQLDSIGPLAASVACCAALDAILSGEQNADLPAPASLRHLRLALPLTLVREGMDADVAAAFDASVRALSAAGAQVEEIALPEFAQLATLNAQGGFTAAEAWAWHRPHIARAPERYDPRVISRIRRGAALSAADWLDLMAARKAWVAGVEQRIAGYDALLMPTTPVIAPPIAALEASDELYGATNLLMLRNSTLINFLDGCALSLPCHCAGDAPVGLMLAGANGADRRILSIGLAIEARLHKTAT</sequence>
<dbReference type="EC" id="3.5.1.4" evidence="2"/>
<protein>
    <submittedName>
        <fullName evidence="2">Amidase</fullName>
        <ecNumber evidence="2">3.5.1.4</ecNumber>
    </submittedName>
</protein>
<dbReference type="Pfam" id="PF01425">
    <property type="entry name" value="Amidase"/>
    <property type="match status" value="1"/>
</dbReference>
<dbReference type="Proteomes" id="UP000292939">
    <property type="component" value="Chromosome"/>
</dbReference>
<dbReference type="EMBL" id="CP031395">
    <property type="protein sequence ID" value="QBK05881.1"/>
    <property type="molecule type" value="Genomic_DNA"/>
</dbReference>
<dbReference type="OrthoDB" id="112488at2"/>
<dbReference type="AlphaFoldDB" id="A0A4P6UQ86"/>
<reference evidence="2 3" key="1">
    <citation type="submission" date="2018-07" db="EMBL/GenBank/DDBJ databases">
        <title>Exploring interactions and the metabolic potential of the ultra-small soil bacteria Hylemonella gracilis.</title>
        <authorList>
            <person name="Tyc O."/>
            <person name="Kulkarni P."/>
            <person name="Gawehns F."/>
            <person name="Hundscheid M."/>
            <person name="Zweers H."/>
            <person name="Garbeva P."/>
        </authorList>
    </citation>
    <scope>NUCLEOTIDE SEQUENCE [LARGE SCALE GENOMIC DNA]</scope>
    <source>
        <strain evidence="2 3">NS1</strain>
    </source>
</reference>